<name>A0A286F8E3_9BACT</name>
<feature type="transmembrane region" description="Helical" evidence="1">
    <location>
        <begin position="186"/>
        <end position="213"/>
    </location>
</feature>
<dbReference type="AlphaFoldDB" id="A0A286F8E3"/>
<feature type="transmembrane region" description="Helical" evidence="1">
    <location>
        <begin position="370"/>
        <end position="390"/>
    </location>
</feature>
<keyword evidence="3" id="KW-1185">Reference proteome</keyword>
<dbReference type="Proteomes" id="UP000219452">
    <property type="component" value="Unassembled WGS sequence"/>
</dbReference>
<feature type="transmembrane region" description="Helical" evidence="1">
    <location>
        <begin position="219"/>
        <end position="237"/>
    </location>
</feature>
<protein>
    <recommendedName>
        <fullName evidence="4">Glucosyl transferase GtrII</fullName>
    </recommendedName>
</protein>
<organism evidence="2 3">
    <name type="scientific">Spirosoma fluviale</name>
    <dbReference type="NCBI Taxonomy" id="1597977"/>
    <lineage>
        <taxon>Bacteria</taxon>
        <taxon>Pseudomonadati</taxon>
        <taxon>Bacteroidota</taxon>
        <taxon>Cytophagia</taxon>
        <taxon>Cytophagales</taxon>
        <taxon>Cytophagaceae</taxon>
        <taxon>Spirosoma</taxon>
    </lineage>
</organism>
<feature type="transmembrane region" description="Helical" evidence="1">
    <location>
        <begin position="129"/>
        <end position="146"/>
    </location>
</feature>
<proteinExistence type="predicted"/>
<keyword evidence="1" id="KW-0472">Membrane</keyword>
<keyword evidence="1" id="KW-0812">Transmembrane</keyword>
<feature type="transmembrane region" description="Helical" evidence="1">
    <location>
        <begin position="397"/>
        <end position="415"/>
    </location>
</feature>
<dbReference type="OrthoDB" id="910687at2"/>
<feature type="transmembrane region" description="Helical" evidence="1">
    <location>
        <begin position="152"/>
        <end position="174"/>
    </location>
</feature>
<sequence>MVFNLPQSFFKASLTSRIFWLTGLLVPIFIHFRTVNQLAVNMPFMDDYTFLVDAMVFQRGGHTLRELMSVLLAPHGPHKEHMIVFARLAALLDYFIEGHVNFKTLFFVGNATLVATALLLILMARRAGLSAIQALPLIFLLFQPQYYESTITWAICSLQHLPALFFAFLSFYLLSRPSRVGFIASFPIALLAVFSNGNGMAVPIAGCILLLVGGFYRRLTVWALFSLVVLLLSRYVSSLHEATVDLTNISHPLRVLAGFFLASGSMGVLITRSLVGLSMLGVGIQGMLAIIVLLLMLQITTVRNWTRPAINWLHQKLPAVRKVSLRFTTPIREEAVLPFIGCYVYIAVTLAGIAFARSIGWHYSLLVPRFIWFATVLVALGYLLGMLLVSPGYRSRVSMVVLGLSILFNLTAYTYCLGEATTIHKSLVSDLHNWRENALLITMPPNDKGFDSYYSLIVRDAVREGVYRLPQPEFEPVLAHPMVDNRLRVVKKENSYSFVARQLYELTIDSDKLPDYMDDACLLLQSDQHTFVWPIDQSAYKLGYFLMNGKIQTANNVATLYGDLLPAAPYRLGVLYKRNEHWHAVYTREFVQIRHQIQPPTGPLPISLQAKLPTVQ</sequence>
<dbReference type="RefSeq" id="WP_097124646.1">
    <property type="nucleotide sequence ID" value="NZ_OCNH01000001.1"/>
</dbReference>
<evidence type="ECO:0000313" key="3">
    <source>
        <dbReference type="Proteomes" id="UP000219452"/>
    </source>
</evidence>
<dbReference type="EMBL" id="OCNH01000001">
    <property type="protein sequence ID" value="SOD79498.1"/>
    <property type="molecule type" value="Genomic_DNA"/>
</dbReference>
<feature type="transmembrane region" description="Helical" evidence="1">
    <location>
        <begin position="12"/>
        <end position="32"/>
    </location>
</feature>
<feature type="transmembrane region" description="Helical" evidence="1">
    <location>
        <begin position="249"/>
        <end position="270"/>
    </location>
</feature>
<feature type="transmembrane region" description="Helical" evidence="1">
    <location>
        <begin position="104"/>
        <end position="122"/>
    </location>
</feature>
<evidence type="ECO:0000313" key="2">
    <source>
        <dbReference type="EMBL" id="SOD79498.1"/>
    </source>
</evidence>
<evidence type="ECO:0000256" key="1">
    <source>
        <dbReference type="SAM" id="Phobius"/>
    </source>
</evidence>
<accession>A0A286F8E3</accession>
<keyword evidence="1" id="KW-1133">Transmembrane helix</keyword>
<gene>
    <name evidence="2" type="ORF">SAMN06269250_0979</name>
</gene>
<feature type="transmembrane region" description="Helical" evidence="1">
    <location>
        <begin position="335"/>
        <end position="358"/>
    </location>
</feature>
<evidence type="ECO:0008006" key="4">
    <source>
        <dbReference type="Google" id="ProtNLM"/>
    </source>
</evidence>
<feature type="transmembrane region" description="Helical" evidence="1">
    <location>
        <begin position="276"/>
        <end position="297"/>
    </location>
</feature>
<reference evidence="3" key="1">
    <citation type="submission" date="2017-09" db="EMBL/GenBank/DDBJ databases">
        <authorList>
            <person name="Varghese N."/>
            <person name="Submissions S."/>
        </authorList>
    </citation>
    <scope>NUCLEOTIDE SEQUENCE [LARGE SCALE GENOMIC DNA]</scope>
    <source>
        <strain evidence="3">DSM 29961</strain>
    </source>
</reference>